<name>D8LYR6_BLAHO</name>
<accession>D8LYR6</accession>
<keyword evidence="2" id="KW-1185">Reference proteome</keyword>
<dbReference type="AlphaFoldDB" id="D8LYR6"/>
<proteinExistence type="predicted"/>
<protein>
    <submittedName>
        <fullName evidence="1">Uncharacterized protein</fullName>
    </submittedName>
</protein>
<gene>
    <name evidence="1" type="ORF">GSBLH_T00001001001</name>
</gene>
<dbReference type="InParanoid" id="D8LYR6"/>
<evidence type="ECO:0000313" key="2">
    <source>
        <dbReference type="Proteomes" id="UP000008312"/>
    </source>
</evidence>
<dbReference type="GeneID" id="24918285"/>
<dbReference type="Proteomes" id="UP000008312">
    <property type="component" value="Unassembled WGS sequence"/>
</dbReference>
<dbReference type="RefSeq" id="XP_012894769.1">
    <property type="nucleotide sequence ID" value="XM_013039315.1"/>
</dbReference>
<reference evidence="1" key="1">
    <citation type="submission" date="2010-02" db="EMBL/GenBank/DDBJ databases">
        <title>Sequencing and annotation of the Blastocystis hominis genome.</title>
        <authorList>
            <person name="Wincker P."/>
        </authorList>
    </citation>
    <scope>NUCLEOTIDE SEQUENCE</scope>
    <source>
        <strain evidence="1">Singapore isolate B</strain>
    </source>
</reference>
<evidence type="ECO:0000313" key="1">
    <source>
        <dbReference type="EMBL" id="CBK20721.2"/>
    </source>
</evidence>
<sequence length="193" mass="21999">MARYLTYSNASEVLDSVYRASSLAENCLHRLVDSLAERSVLEECRTQLGELEVNGVFLFPFVPFASCAELELKLSKIDANFVQNLTITLSNLGALIFVLQQFAVLSNRKEFEGVFKEILRNFRALCWKQVPKEALLVLLVVVFRYAQKSRHYNAALYGDNVSFALGFFLYLCGLTEEFEVMNVFEMLQSHLIS</sequence>
<organism evidence="1">
    <name type="scientific">Blastocystis hominis</name>
    <dbReference type="NCBI Taxonomy" id="12968"/>
    <lineage>
        <taxon>Eukaryota</taxon>
        <taxon>Sar</taxon>
        <taxon>Stramenopiles</taxon>
        <taxon>Bigyra</taxon>
        <taxon>Opalozoa</taxon>
        <taxon>Opalinata</taxon>
        <taxon>Blastocystidae</taxon>
        <taxon>Blastocystis</taxon>
    </lineage>
</organism>
<dbReference type="EMBL" id="FN668639">
    <property type="protein sequence ID" value="CBK20721.2"/>
    <property type="molecule type" value="Genomic_DNA"/>
</dbReference>